<dbReference type="InParanoid" id="A0A3Q7GJ08"/>
<dbReference type="Proteomes" id="UP000004994">
    <property type="component" value="Chromosome 5"/>
</dbReference>
<dbReference type="PANTHER" id="PTHR47294:SF4">
    <property type="entry name" value="HEAVY METAL-ASSOCIATED ISOPRENYLATED PLANT PROTEIN 26-LIKE ISOFORM X1"/>
    <property type="match status" value="1"/>
</dbReference>
<evidence type="ECO:0000313" key="1">
    <source>
        <dbReference type="EnsemblPlants" id="Solyc05g016190.3.1"/>
    </source>
</evidence>
<sequence>MRRIILRMKEIEMHLIETQEKRISILGRLDPADTAIRIREKMNRRVEILDIQLPQQPDLDPD</sequence>
<dbReference type="PaxDb" id="4081-Solyc05g016190.2.1"/>
<protein>
    <submittedName>
        <fullName evidence="1">Uncharacterized protein</fullName>
    </submittedName>
</protein>
<organism evidence="1">
    <name type="scientific">Solanum lycopersicum</name>
    <name type="common">Tomato</name>
    <name type="synonym">Lycopersicon esculentum</name>
    <dbReference type="NCBI Taxonomy" id="4081"/>
    <lineage>
        <taxon>Eukaryota</taxon>
        <taxon>Viridiplantae</taxon>
        <taxon>Streptophyta</taxon>
        <taxon>Embryophyta</taxon>
        <taxon>Tracheophyta</taxon>
        <taxon>Spermatophyta</taxon>
        <taxon>Magnoliopsida</taxon>
        <taxon>eudicotyledons</taxon>
        <taxon>Gunneridae</taxon>
        <taxon>Pentapetalae</taxon>
        <taxon>asterids</taxon>
        <taxon>lamiids</taxon>
        <taxon>Solanales</taxon>
        <taxon>Solanaceae</taxon>
        <taxon>Solanoideae</taxon>
        <taxon>Solaneae</taxon>
        <taxon>Solanum</taxon>
        <taxon>Solanum subgen. Lycopersicon</taxon>
    </lineage>
</organism>
<dbReference type="Gramene" id="Solyc05g016190.3.1">
    <property type="protein sequence ID" value="Solyc05g016190.3.1"/>
    <property type="gene ID" value="Solyc05g016190.3"/>
</dbReference>
<proteinExistence type="predicted"/>
<evidence type="ECO:0000313" key="2">
    <source>
        <dbReference type="Proteomes" id="UP000004994"/>
    </source>
</evidence>
<reference evidence="1" key="2">
    <citation type="submission" date="2019-01" db="UniProtKB">
        <authorList>
            <consortium name="EnsemblPlants"/>
        </authorList>
    </citation>
    <scope>IDENTIFICATION</scope>
    <source>
        <strain evidence="1">cv. Heinz 1706</strain>
    </source>
</reference>
<name>A0A3Q7GJ08_SOLLC</name>
<reference evidence="1" key="1">
    <citation type="journal article" date="2012" name="Nature">
        <title>The tomato genome sequence provides insights into fleshy fruit evolution.</title>
        <authorList>
            <consortium name="Tomato Genome Consortium"/>
        </authorList>
    </citation>
    <scope>NUCLEOTIDE SEQUENCE [LARGE SCALE GENOMIC DNA]</scope>
    <source>
        <strain evidence="1">cv. Heinz 1706</strain>
    </source>
</reference>
<keyword evidence="2" id="KW-1185">Reference proteome</keyword>
<dbReference type="STRING" id="4081.A0A3Q7GJ08"/>
<dbReference type="AlphaFoldDB" id="A0A3Q7GJ08"/>
<dbReference type="OMA" id="PDEMHHA"/>
<dbReference type="SMR" id="A0A3Q7GJ08"/>
<accession>A0A3Q7GJ08</accession>
<dbReference type="EnsemblPlants" id="Solyc05g016190.3.1">
    <property type="protein sequence ID" value="Solyc05g016190.3.1"/>
    <property type="gene ID" value="Solyc05g016190.3"/>
</dbReference>
<dbReference type="PANTHER" id="PTHR47294">
    <property type="entry name" value="OS08G0431150 PROTEIN"/>
    <property type="match status" value="1"/>
</dbReference>